<feature type="domain" description="Subtilisin-like protease fibronectin type-III" evidence="6">
    <location>
        <begin position="108"/>
        <end position="206"/>
    </location>
</feature>
<evidence type="ECO:0000313" key="7">
    <source>
        <dbReference type="Proteomes" id="UP000694861"/>
    </source>
</evidence>
<dbReference type="InterPro" id="IPR000209">
    <property type="entry name" value="Peptidase_S8/S53_dom"/>
</dbReference>
<organism evidence="7 8">
    <name type="scientific">Prunus mume</name>
    <name type="common">Japanese apricot</name>
    <name type="synonym">Armeniaca mume</name>
    <dbReference type="NCBI Taxonomy" id="102107"/>
    <lineage>
        <taxon>Eukaryota</taxon>
        <taxon>Viridiplantae</taxon>
        <taxon>Streptophyta</taxon>
        <taxon>Embryophyta</taxon>
        <taxon>Tracheophyta</taxon>
        <taxon>Spermatophyta</taxon>
        <taxon>Magnoliopsida</taxon>
        <taxon>eudicotyledons</taxon>
        <taxon>Gunneridae</taxon>
        <taxon>Pentapetalae</taxon>
        <taxon>rosids</taxon>
        <taxon>fabids</taxon>
        <taxon>Rosales</taxon>
        <taxon>Rosaceae</taxon>
        <taxon>Amygdaloideae</taxon>
        <taxon>Amygdaleae</taxon>
        <taxon>Prunus</taxon>
    </lineage>
</organism>
<feature type="domain" description="Peptidase S8/S53" evidence="5">
    <location>
        <begin position="1"/>
        <end position="51"/>
    </location>
</feature>
<dbReference type="Pfam" id="PF00082">
    <property type="entry name" value="Peptidase_S8"/>
    <property type="match status" value="1"/>
</dbReference>
<name>A0ABM1LRU7_PRUMU</name>
<dbReference type="RefSeq" id="XP_016650124.1">
    <property type="nucleotide sequence ID" value="XM_016794638.1"/>
</dbReference>
<evidence type="ECO:0000259" key="6">
    <source>
        <dbReference type="Pfam" id="PF17766"/>
    </source>
</evidence>
<dbReference type="PROSITE" id="PS51892">
    <property type="entry name" value="SUBTILASE"/>
    <property type="match status" value="1"/>
</dbReference>
<sequence length="210" mass="22376">MACPHATGVAAYVKSFHPNWSPAAIQSAIITTAKPLSPDLNPEAEFAYGAGQIDPVRAPYPGLVYDATELDYIEFLCAQGYSTKLLQSITGHKSSCSSKTNYGALSDNLNYPSFALSSSNPNSISGVFNRTATNVGSPRSTYKAKMIGATKGLEIKVNPSILSFSSLGQKLSFQVTVKGSIHHKSSVSASLVWDDGAFQVRSPIVVYAIY</sequence>
<accession>A0ABM1LRU7</accession>
<dbReference type="PANTHER" id="PTHR10795">
    <property type="entry name" value="PROPROTEIN CONVERTASE SUBTILISIN/KEXIN"/>
    <property type="match status" value="1"/>
</dbReference>
<keyword evidence="7" id="KW-1185">Reference proteome</keyword>
<dbReference type="Gene3D" id="2.60.40.2310">
    <property type="match status" value="1"/>
</dbReference>
<reference evidence="7" key="1">
    <citation type="journal article" date="2012" name="Nat. Commun.">
        <title>The genome of Prunus mume.</title>
        <authorList>
            <person name="Zhang Q."/>
            <person name="Chen W."/>
            <person name="Sun L."/>
            <person name="Zhao F."/>
            <person name="Huang B."/>
            <person name="Yang W."/>
            <person name="Tao Y."/>
            <person name="Wang J."/>
            <person name="Yuan Z."/>
            <person name="Fan G."/>
            <person name="Xing Z."/>
            <person name="Han C."/>
            <person name="Pan H."/>
            <person name="Zhong X."/>
            <person name="Shi W."/>
            <person name="Liang X."/>
            <person name="Du D."/>
            <person name="Sun F."/>
            <person name="Xu Z."/>
            <person name="Hao R."/>
            <person name="Lv T."/>
            <person name="Lv Y."/>
            <person name="Zheng Z."/>
            <person name="Sun M."/>
            <person name="Luo L."/>
            <person name="Cai M."/>
            <person name="Gao Y."/>
            <person name="Wang J."/>
            <person name="Yin Y."/>
            <person name="Xu X."/>
            <person name="Cheng T."/>
            <person name="Wang J."/>
        </authorList>
    </citation>
    <scope>NUCLEOTIDE SEQUENCE [LARGE SCALE GENOMIC DNA]</scope>
</reference>
<dbReference type="InterPro" id="IPR045051">
    <property type="entry name" value="SBT"/>
</dbReference>
<reference evidence="8" key="2">
    <citation type="submission" date="2025-08" db="UniProtKB">
        <authorList>
            <consortium name="RefSeq"/>
        </authorList>
    </citation>
    <scope>IDENTIFICATION</scope>
</reference>
<keyword evidence="3" id="KW-0732">Signal</keyword>
<evidence type="ECO:0000256" key="2">
    <source>
        <dbReference type="ARBA" id="ARBA00011073"/>
    </source>
</evidence>
<evidence type="ECO:0000259" key="5">
    <source>
        <dbReference type="Pfam" id="PF00082"/>
    </source>
</evidence>
<gene>
    <name evidence="8" type="primary">LOC107881245</name>
</gene>
<comment type="subcellular location">
    <subcellularLocation>
        <location evidence="1">Secreted</location>
    </subcellularLocation>
</comment>
<dbReference type="InterPro" id="IPR036852">
    <property type="entry name" value="Peptidase_S8/S53_dom_sf"/>
</dbReference>
<evidence type="ECO:0000256" key="1">
    <source>
        <dbReference type="ARBA" id="ARBA00004613"/>
    </source>
</evidence>
<evidence type="ECO:0000313" key="8">
    <source>
        <dbReference type="RefSeq" id="XP_016650124.1"/>
    </source>
</evidence>
<dbReference type="Proteomes" id="UP000694861">
    <property type="component" value="Linkage group LG5"/>
</dbReference>
<dbReference type="Gene3D" id="3.40.50.200">
    <property type="entry name" value="Peptidase S8/S53 domain"/>
    <property type="match status" value="1"/>
</dbReference>
<evidence type="ECO:0000256" key="4">
    <source>
        <dbReference type="PROSITE-ProRule" id="PRU01240"/>
    </source>
</evidence>
<dbReference type="Pfam" id="PF17766">
    <property type="entry name" value="fn3_6"/>
    <property type="match status" value="1"/>
</dbReference>
<dbReference type="InterPro" id="IPR041469">
    <property type="entry name" value="Subtilisin-like_FN3"/>
</dbReference>
<comment type="similarity">
    <text evidence="2 4">Belongs to the peptidase S8 family.</text>
</comment>
<protein>
    <submittedName>
        <fullName evidence="8">Cucumisin</fullName>
    </submittedName>
</protein>
<comment type="caution">
    <text evidence="4">Lacks conserved residue(s) required for the propagation of feature annotation.</text>
</comment>
<proteinExistence type="inferred from homology"/>
<evidence type="ECO:0000256" key="3">
    <source>
        <dbReference type="ARBA" id="ARBA00022729"/>
    </source>
</evidence>
<dbReference type="SUPFAM" id="SSF52743">
    <property type="entry name" value="Subtilisin-like"/>
    <property type="match status" value="1"/>
</dbReference>
<dbReference type="GeneID" id="107881245"/>